<evidence type="ECO:0000313" key="16">
    <source>
        <dbReference type="EMBL" id="MYL97162.1"/>
    </source>
</evidence>
<keyword evidence="13" id="KW-0732">Signal</keyword>
<dbReference type="EMBL" id="WVTD01000003">
    <property type="protein sequence ID" value="MYL97162.1"/>
    <property type="molecule type" value="Genomic_DNA"/>
</dbReference>
<evidence type="ECO:0000259" key="15">
    <source>
        <dbReference type="Pfam" id="PF07715"/>
    </source>
</evidence>
<evidence type="ECO:0000256" key="4">
    <source>
        <dbReference type="ARBA" id="ARBA00022496"/>
    </source>
</evidence>
<keyword evidence="5 11" id="KW-0812">Transmembrane</keyword>
<name>A0A7X4K6N9_9SPHN</name>
<dbReference type="AlphaFoldDB" id="A0A7X4K6N9"/>
<dbReference type="SUPFAM" id="SSF56935">
    <property type="entry name" value="Porins"/>
    <property type="match status" value="1"/>
</dbReference>
<evidence type="ECO:0000313" key="17">
    <source>
        <dbReference type="Proteomes" id="UP000465810"/>
    </source>
</evidence>
<keyword evidence="8 12" id="KW-0798">TonB box</keyword>
<evidence type="ECO:0000256" key="1">
    <source>
        <dbReference type="ARBA" id="ARBA00004571"/>
    </source>
</evidence>
<keyword evidence="2 11" id="KW-0813">Transport</keyword>
<evidence type="ECO:0000256" key="11">
    <source>
        <dbReference type="PROSITE-ProRule" id="PRU01360"/>
    </source>
</evidence>
<dbReference type="InterPro" id="IPR037066">
    <property type="entry name" value="Plug_dom_sf"/>
</dbReference>
<evidence type="ECO:0000259" key="14">
    <source>
        <dbReference type="Pfam" id="PF00593"/>
    </source>
</evidence>
<evidence type="ECO:0000256" key="12">
    <source>
        <dbReference type="RuleBase" id="RU003357"/>
    </source>
</evidence>
<evidence type="ECO:0000256" key="3">
    <source>
        <dbReference type="ARBA" id="ARBA00022452"/>
    </source>
</evidence>
<dbReference type="Pfam" id="PF00593">
    <property type="entry name" value="TonB_dep_Rec_b-barrel"/>
    <property type="match status" value="1"/>
</dbReference>
<dbReference type="GO" id="GO:0006826">
    <property type="term" value="P:iron ion transport"/>
    <property type="evidence" value="ECO:0007669"/>
    <property type="project" value="UniProtKB-KW"/>
</dbReference>
<organism evidence="16 17">
    <name type="scientific">Novosphingobium silvae</name>
    <dbReference type="NCBI Taxonomy" id="2692619"/>
    <lineage>
        <taxon>Bacteria</taxon>
        <taxon>Pseudomonadati</taxon>
        <taxon>Pseudomonadota</taxon>
        <taxon>Alphaproteobacteria</taxon>
        <taxon>Sphingomonadales</taxon>
        <taxon>Sphingomonadaceae</taxon>
        <taxon>Novosphingobium</taxon>
    </lineage>
</organism>
<dbReference type="PANTHER" id="PTHR32552">
    <property type="entry name" value="FERRICHROME IRON RECEPTOR-RELATED"/>
    <property type="match status" value="1"/>
</dbReference>
<keyword evidence="17" id="KW-1185">Reference proteome</keyword>
<evidence type="ECO:0000256" key="9">
    <source>
        <dbReference type="ARBA" id="ARBA00023136"/>
    </source>
</evidence>
<reference evidence="16 17" key="1">
    <citation type="submission" date="2019-12" db="EMBL/GenBank/DDBJ databases">
        <authorList>
            <person name="Feng G."/>
            <person name="Zhu H."/>
        </authorList>
    </citation>
    <scope>NUCLEOTIDE SEQUENCE [LARGE SCALE GENOMIC DNA]</scope>
    <source>
        <strain evidence="16 17">FGD1</strain>
    </source>
</reference>
<keyword evidence="7" id="KW-0406">Ion transport</keyword>
<keyword evidence="10 11" id="KW-0998">Cell outer membrane</keyword>
<comment type="similarity">
    <text evidence="11 12">Belongs to the TonB-dependent receptor family.</text>
</comment>
<evidence type="ECO:0000256" key="10">
    <source>
        <dbReference type="ARBA" id="ARBA00023237"/>
    </source>
</evidence>
<dbReference type="InterPro" id="IPR036942">
    <property type="entry name" value="Beta-barrel_TonB_sf"/>
</dbReference>
<dbReference type="InterPro" id="IPR039426">
    <property type="entry name" value="TonB-dep_rcpt-like"/>
</dbReference>
<dbReference type="PANTHER" id="PTHR32552:SF81">
    <property type="entry name" value="TONB-DEPENDENT OUTER MEMBRANE RECEPTOR"/>
    <property type="match status" value="1"/>
</dbReference>
<evidence type="ECO:0000256" key="2">
    <source>
        <dbReference type="ARBA" id="ARBA00022448"/>
    </source>
</evidence>
<evidence type="ECO:0000256" key="7">
    <source>
        <dbReference type="ARBA" id="ARBA00023065"/>
    </source>
</evidence>
<dbReference type="PROSITE" id="PS52016">
    <property type="entry name" value="TONB_DEPENDENT_REC_3"/>
    <property type="match status" value="1"/>
</dbReference>
<dbReference type="Proteomes" id="UP000465810">
    <property type="component" value="Unassembled WGS sequence"/>
</dbReference>
<protein>
    <submittedName>
        <fullName evidence="16">TonB-dependent receptor</fullName>
    </submittedName>
</protein>
<comment type="subcellular location">
    <subcellularLocation>
        <location evidence="1 11">Cell outer membrane</location>
        <topology evidence="1 11">Multi-pass membrane protein</topology>
    </subcellularLocation>
</comment>
<dbReference type="Pfam" id="PF07715">
    <property type="entry name" value="Plug"/>
    <property type="match status" value="1"/>
</dbReference>
<evidence type="ECO:0000256" key="8">
    <source>
        <dbReference type="ARBA" id="ARBA00023077"/>
    </source>
</evidence>
<feature type="domain" description="TonB-dependent receptor plug" evidence="15">
    <location>
        <begin position="47"/>
        <end position="152"/>
    </location>
</feature>
<dbReference type="GO" id="GO:0009279">
    <property type="term" value="C:cell outer membrane"/>
    <property type="evidence" value="ECO:0007669"/>
    <property type="project" value="UniProtKB-SubCell"/>
</dbReference>
<feature type="chain" id="PRO_5030811604" evidence="13">
    <location>
        <begin position="26"/>
        <end position="846"/>
    </location>
</feature>
<sequence>MKTRAFALAAVSLPALLPAMAQAQAASTGGGGSDIIVTAQLREQDPIEVPITLSMVGERDLDRLGIDEFDELSRYVPGFKVQNQSPNNPGFVMRGITSDSGTAFNEPRVSVFQDGVSISKSRGSYVELFDIERVEIAKGPQSTLYGRGALIGAVNVIQNKARLDRYEVAGEASYGNYDAWSVEGMANAPLNDDMAVRVAGRIRKRDGYVENLLGGADFNSVDTRAVRGSFHGRSGGLTFDLIGNYQKDTPNGTAFKSIAYSPTDPATGAVIGTRGRNSAAALAPGAGFEGGKGLGLDRQVWGVTGIANLEISDRFTLTSTTAYRRFDALEIFDADGLSLPILTAGEDARGQQTSQDFRLTFEDGPITAVLGGSYFHETGTQRTPAQFDERMVLGRLAGVLNGGGVIPGRPATDPAPAALFSSPAFTGALLQGVAASYGVPLSAAQAQAIGANLKPTHLETSTNGATTRAFDVFGDVTIRVTDSFEIDGGLRYSHDDKTSTFSSAVVNGRSVLGGLIGALSQPAAVRTALLQALAVPGAASIPPSAAYPVPLFGLGTQPTAGNGGVDEDSLKNGGFSWRLSARYAPGADSSIYATYARGRRPAVLSASAPSTPTGPTRFSVLDPETVDSFELGAKTALMNRTLFLDGAAFFYQYDNFQTTVQQGTQFVLTNAGKAESYGFEGQVRWVPSDALTLFANYAWNHSRFKAGVREGNRFRLSPDHSASFGAMASLPAGPGRVVFTPSVTWQSKVFFDDDNDRPDLQQPPAALVADNLQDEVQGGYALVNARLGYEAADGGWRVEGFIENAFDKKYIMDAGNTGDSLGLPTFIAGAPRFYGISASFRFGADK</sequence>
<dbReference type="Gene3D" id="2.40.170.20">
    <property type="entry name" value="TonB-dependent receptor, beta-barrel domain"/>
    <property type="match status" value="1"/>
</dbReference>
<feature type="domain" description="TonB-dependent receptor-like beta-barrel" evidence="14">
    <location>
        <begin position="426"/>
        <end position="804"/>
    </location>
</feature>
<keyword evidence="4" id="KW-0410">Iron transport</keyword>
<evidence type="ECO:0000256" key="6">
    <source>
        <dbReference type="ARBA" id="ARBA00023004"/>
    </source>
</evidence>
<accession>A0A7X4K6N9</accession>
<proteinExistence type="inferred from homology"/>
<dbReference type="RefSeq" id="WP_160984910.1">
    <property type="nucleotide sequence ID" value="NZ_WVTD01000003.1"/>
</dbReference>
<feature type="signal peptide" evidence="13">
    <location>
        <begin position="1"/>
        <end position="25"/>
    </location>
</feature>
<comment type="caution">
    <text evidence="16">The sequence shown here is derived from an EMBL/GenBank/DDBJ whole genome shotgun (WGS) entry which is preliminary data.</text>
</comment>
<dbReference type="InterPro" id="IPR012910">
    <property type="entry name" value="Plug_dom"/>
</dbReference>
<keyword evidence="3 11" id="KW-1134">Transmembrane beta strand</keyword>
<gene>
    <name evidence="16" type="ORF">GR702_05175</name>
</gene>
<evidence type="ECO:0000256" key="5">
    <source>
        <dbReference type="ARBA" id="ARBA00022692"/>
    </source>
</evidence>
<dbReference type="Gene3D" id="2.170.130.10">
    <property type="entry name" value="TonB-dependent receptor, plug domain"/>
    <property type="match status" value="1"/>
</dbReference>
<keyword evidence="16" id="KW-0675">Receptor</keyword>
<evidence type="ECO:0000256" key="13">
    <source>
        <dbReference type="SAM" id="SignalP"/>
    </source>
</evidence>
<keyword evidence="9 11" id="KW-0472">Membrane</keyword>
<keyword evidence="6" id="KW-0408">Iron</keyword>
<dbReference type="InterPro" id="IPR000531">
    <property type="entry name" value="Beta-barrel_TonB"/>
</dbReference>